<dbReference type="PRINTS" id="PR00463">
    <property type="entry name" value="EP450I"/>
</dbReference>
<keyword evidence="7" id="KW-0560">Oxidoreductase</keyword>
<evidence type="ECO:0000256" key="5">
    <source>
        <dbReference type="ARBA" id="ARBA00022723"/>
    </source>
</evidence>
<keyword evidence="10" id="KW-1185">Reference proteome</keyword>
<organism evidence="9 10">
    <name type="scientific">Glycine soja</name>
    <name type="common">Wild soybean</name>
    <dbReference type="NCBI Taxonomy" id="3848"/>
    <lineage>
        <taxon>Eukaryota</taxon>
        <taxon>Viridiplantae</taxon>
        <taxon>Streptophyta</taxon>
        <taxon>Embryophyta</taxon>
        <taxon>Tracheophyta</taxon>
        <taxon>Spermatophyta</taxon>
        <taxon>Magnoliopsida</taxon>
        <taxon>eudicotyledons</taxon>
        <taxon>Gunneridae</taxon>
        <taxon>Pentapetalae</taxon>
        <taxon>rosids</taxon>
        <taxon>fabids</taxon>
        <taxon>Fabales</taxon>
        <taxon>Fabaceae</taxon>
        <taxon>Papilionoideae</taxon>
        <taxon>50 kb inversion clade</taxon>
        <taxon>NPAAA clade</taxon>
        <taxon>indigoferoid/millettioid clade</taxon>
        <taxon>Phaseoleae</taxon>
        <taxon>Glycine</taxon>
        <taxon>Glycine subgen. Soja</taxon>
    </lineage>
</organism>
<evidence type="ECO:0000256" key="7">
    <source>
        <dbReference type="ARBA" id="ARBA00023002"/>
    </source>
</evidence>
<dbReference type="PANTHER" id="PTHR24286:SF209">
    <property type="entry name" value="BETA-AMYRIN 28-OXIDASE-LIKE"/>
    <property type="match status" value="1"/>
</dbReference>
<evidence type="ECO:0000256" key="2">
    <source>
        <dbReference type="ARBA" id="ARBA00004167"/>
    </source>
</evidence>
<keyword evidence="6" id="KW-0472">Membrane</keyword>
<keyword evidence="4" id="KW-0812">Transmembrane</keyword>
<name>A0A445JDR5_GLYSO</name>
<dbReference type="PROSITE" id="PS00086">
    <property type="entry name" value="CYTOCHROME_P450"/>
    <property type="match status" value="2"/>
</dbReference>
<dbReference type="EMBL" id="QZWG01000008">
    <property type="protein sequence ID" value="RZB96577.1"/>
    <property type="molecule type" value="Genomic_DNA"/>
</dbReference>
<dbReference type="InterPro" id="IPR036396">
    <property type="entry name" value="Cyt_P450_sf"/>
</dbReference>
<accession>A0A445JDR5</accession>
<dbReference type="PRINTS" id="PR00385">
    <property type="entry name" value="P450"/>
</dbReference>
<evidence type="ECO:0000256" key="6">
    <source>
        <dbReference type="ARBA" id="ARBA00022989"/>
    </source>
</evidence>
<evidence type="ECO:0000256" key="8">
    <source>
        <dbReference type="ARBA" id="ARBA00023004"/>
    </source>
</evidence>
<dbReference type="CDD" id="cd11043">
    <property type="entry name" value="CYP90-like"/>
    <property type="match status" value="1"/>
</dbReference>
<evidence type="ECO:0000256" key="3">
    <source>
        <dbReference type="ARBA" id="ARBA00010617"/>
    </source>
</evidence>
<gene>
    <name evidence="9" type="ORF">D0Y65_020364</name>
</gene>
<keyword evidence="6" id="KW-1133">Transmembrane helix</keyword>
<comment type="subcellular location">
    <subcellularLocation>
        <location evidence="2">Membrane</location>
        <topology evidence="2">Single-pass membrane protein</topology>
    </subcellularLocation>
</comment>
<dbReference type="PANTHER" id="PTHR24286">
    <property type="entry name" value="CYTOCHROME P450 26"/>
    <property type="match status" value="1"/>
</dbReference>
<keyword evidence="8" id="KW-0408">Iron</keyword>
<dbReference type="GO" id="GO:0005506">
    <property type="term" value="F:iron ion binding"/>
    <property type="evidence" value="ECO:0007669"/>
    <property type="project" value="InterPro"/>
</dbReference>
<dbReference type="SUPFAM" id="SSF48264">
    <property type="entry name" value="Cytochrome P450"/>
    <property type="match status" value="2"/>
</dbReference>
<dbReference type="FunFam" id="1.10.630.10:FF:000022">
    <property type="entry name" value="Taxadiene 5-alpha hydroxylase"/>
    <property type="match status" value="1"/>
</dbReference>
<evidence type="ECO:0000256" key="4">
    <source>
        <dbReference type="ARBA" id="ARBA00022692"/>
    </source>
</evidence>
<keyword evidence="9" id="KW-0503">Monooxygenase</keyword>
<comment type="similarity">
    <text evidence="3">Belongs to the cytochrome P450 family.</text>
</comment>
<dbReference type="InterPro" id="IPR001128">
    <property type="entry name" value="Cyt_P450"/>
</dbReference>
<reference evidence="9 10" key="1">
    <citation type="submission" date="2018-09" db="EMBL/GenBank/DDBJ databases">
        <title>A high-quality reference genome of wild soybean provides a powerful tool to mine soybean genomes.</title>
        <authorList>
            <person name="Xie M."/>
            <person name="Chung C.Y.L."/>
            <person name="Li M.-W."/>
            <person name="Wong F.-L."/>
            <person name="Chan T.-F."/>
            <person name="Lam H.-M."/>
        </authorList>
    </citation>
    <scope>NUCLEOTIDE SEQUENCE [LARGE SCALE GENOMIC DNA]</scope>
    <source>
        <strain evidence="10">cv. W05</strain>
        <tissue evidence="9">Hypocotyl of etiolated seedlings</tissue>
    </source>
</reference>
<dbReference type="Gene3D" id="1.10.630.10">
    <property type="entry name" value="Cytochrome P450"/>
    <property type="match status" value="2"/>
</dbReference>
<dbReference type="Pfam" id="PF00067">
    <property type="entry name" value="p450"/>
    <property type="match status" value="2"/>
</dbReference>
<evidence type="ECO:0000313" key="10">
    <source>
        <dbReference type="Proteomes" id="UP000289340"/>
    </source>
</evidence>
<dbReference type="GO" id="GO:0020037">
    <property type="term" value="F:heme binding"/>
    <property type="evidence" value="ECO:0007669"/>
    <property type="project" value="InterPro"/>
</dbReference>
<dbReference type="AlphaFoldDB" id="A0A445JDR5"/>
<dbReference type="InterPro" id="IPR017972">
    <property type="entry name" value="Cyt_P450_CS"/>
</dbReference>
<protein>
    <submittedName>
        <fullName evidence="9">Beta-amyrin 28-monooxygenase isoform E</fullName>
    </submittedName>
</protein>
<comment type="caution">
    <text evidence="9">The sequence shown here is derived from an EMBL/GenBank/DDBJ whole genome shotgun (WGS) entry which is preliminary data.</text>
</comment>
<evidence type="ECO:0000313" key="9">
    <source>
        <dbReference type="EMBL" id="RZB96577.1"/>
    </source>
</evidence>
<comment type="cofactor">
    <cofactor evidence="1">
        <name>heme</name>
        <dbReference type="ChEBI" id="CHEBI:30413"/>
    </cofactor>
</comment>
<evidence type="ECO:0000256" key="1">
    <source>
        <dbReference type="ARBA" id="ARBA00001971"/>
    </source>
</evidence>
<dbReference type="GO" id="GO:0016020">
    <property type="term" value="C:membrane"/>
    <property type="evidence" value="ECO:0007669"/>
    <property type="project" value="UniProtKB-SubCell"/>
</dbReference>
<proteinExistence type="inferred from homology"/>
<dbReference type="GO" id="GO:0004497">
    <property type="term" value="F:monooxygenase activity"/>
    <property type="evidence" value="ECO:0007669"/>
    <property type="project" value="UniProtKB-KW"/>
</dbReference>
<sequence length="740" mass="84710">MIGFPLNIPGTRFHRAMKAADAIRKEIRMILKKRKVDLEEKRASATQDLLSHMLVTSDPSGRFTTEMEIIDNILLLLFAGHDTSRSVLSLVMKYLGQLPHVFEHVLKEQLEISQGKEAGQLLQLEDVQKMKYSWNVASEVMRLSPPVSGAYREAKEDFTYADYNIPKGWKLHWNTGSSHKDPALFSNPETFDASRFEGAGPTPFSYVPFGGGPRMCLGQEFARLEILVFMHNIVKRFKWDLVIPDEKFNYGLVLRTLNLMEVTNLVVLPAVSAFFVLSLHFITKADRLRKHPNLNLPPGRLGCPIVGETLEFLRTMNEGNVLRFIQERVEKYDARVFKTSMFGDPVVVFCGPAGNKFLFSNENKNVQVWWPSSVRKLLRLSLVNKVGDEAKMVRRLLMSFLNAETLRNYLPKMDSIAQRHIDTYWEGKEQVLVYPIVQLYTFELACCLFLSIEDSDHISKLSLKFDEFLKGIIGLPLNIPGTRFHRAMKAADVIRNEIEMILKKRKVDLEEKRASPTQDLLSHMLVTSDPNGRFMTEMEIIDNILLLLFAGHDSSRSVLSLVMKYLGQLPQVYEHVLKEQLEISQGKEAGQLLQWEDVQKMKYSWNVASEVMRLSPPVSGAYREAIKDFTYGDYNIPKGWKLHWNTGSSHEDPALFSNPETFDASRFEGAGPTPFSYVPFGGGPRMCLGQEFARLEILVFMHNIVKRFKWDLVIPDEKFKYDPLLEPVKGLAIRLHPSHF</sequence>
<dbReference type="InterPro" id="IPR002401">
    <property type="entry name" value="Cyt_P450_E_grp-I"/>
</dbReference>
<dbReference type="Proteomes" id="UP000289340">
    <property type="component" value="Chromosome 8"/>
</dbReference>
<dbReference type="GO" id="GO:0016705">
    <property type="term" value="F:oxidoreductase activity, acting on paired donors, with incorporation or reduction of molecular oxygen"/>
    <property type="evidence" value="ECO:0007669"/>
    <property type="project" value="InterPro"/>
</dbReference>
<keyword evidence="5" id="KW-0479">Metal-binding</keyword>
<dbReference type="GO" id="GO:0016125">
    <property type="term" value="P:sterol metabolic process"/>
    <property type="evidence" value="ECO:0007669"/>
    <property type="project" value="TreeGrafter"/>
</dbReference>